<dbReference type="Proteomes" id="UP000660262">
    <property type="component" value="Unassembled WGS sequence"/>
</dbReference>
<dbReference type="InterPro" id="IPR003593">
    <property type="entry name" value="AAA+_ATPase"/>
</dbReference>
<dbReference type="FunFam" id="3.40.50.300:FF:000187">
    <property type="entry name" value="Vesicular-fusion ATPase SEC18"/>
    <property type="match status" value="1"/>
</dbReference>
<dbReference type="FunFam" id="3.40.50.300:FF:000166">
    <property type="entry name" value="vesicle-fusing ATPase isoform X1"/>
    <property type="match status" value="1"/>
</dbReference>
<keyword evidence="6" id="KW-0460">Magnesium</keyword>
<organism evidence="9 10">
    <name type="scientific">Pycnococcus provasolii</name>
    <dbReference type="NCBI Taxonomy" id="41880"/>
    <lineage>
        <taxon>Eukaryota</taxon>
        <taxon>Viridiplantae</taxon>
        <taxon>Chlorophyta</taxon>
        <taxon>Pseudoscourfieldiophyceae</taxon>
        <taxon>Pseudoscourfieldiales</taxon>
        <taxon>Pycnococcaceae</taxon>
        <taxon>Pycnococcus</taxon>
    </lineage>
</organism>
<dbReference type="AlphaFoldDB" id="A0A830HI83"/>
<dbReference type="GO" id="GO:0005795">
    <property type="term" value="C:Golgi stack"/>
    <property type="evidence" value="ECO:0007669"/>
    <property type="project" value="TreeGrafter"/>
</dbReference>
<dbReference type="OrthoDB" id="9982946at2759"/>
<dbReference type="EMBL" id="BNJQ01000013">
    <property type="protein sequence ID" value="GHP06522.1"/>
    <property type="molecule type" value="Genomic_DNA"/>
</dbReference>
<keyword evidence="2 6" id="KW-0813">Transport</keyword>
<keyword evidence="10" id="KW-1185">Reference proteome</keyword>
<dbReference type="GO" id="GO:0016887">
    <property type="term" value="F:ATP hydrolysis activity"/>
    <property type="evidence" value="ECO:0007669"/>
    <property type="project" value="InterPro"/>
</dbReference>
<comment type="similarity">
    <text evidence="1 6">Belongs to the AAA ATPase family.</text>
</comment>
<dbReference type="SMART" id="SM00382">
    <property type="entry name" value="AAA"/>
    <property type="match status" value="2"/>
</dbReference>
<evidence type="ECO:0000256" key="5">
    <source>
        <dbReference type="ARBA" id="ARBA00022927"/>
    </source>
</evidence>
<dbReference type="InterPro" id="IPR027417">
    <property type="entry name" value="P-loop_NTPase"/>
</dbReference>
<accession>A0A830HI83</accession>
<dbReference type="InterPro" id="IPR041569">
    <property type="entry name" value="AAA_lid_3"/>
</dbReference>
<name>A0A830HI83_9CHLO</name>
<dbReference type="GO" id="GO:0006891">
    <property type="term" value="P:intra-Golgi vesicle-mediated transport"/>
    <property type="evidence" value="ECO:0007669"/>
    <property type="project" value="TreeGrafter"/>
</dbReference>
<dbReference type="InterPro" id="IPR039812">
    <property type="entry name" value="Vesicle-fus_ATPase"/>
</dbReference>
<feature type="domain" description="AAA+ ATPase" evidence="7">
    <location>
        <begin position="250"/>
        <end position="397"/>
    </location>
</feature>
<proteinExistence type="inferred from homology"/>
<evidence type="ECO:0000256" key="4">
    <source>
        <dbReference type="ARBA" id="ARBA00022840"/>
    </source>
</evidence>
<evidence type="ECO:0000259" key="7">
    <source>
        <dbReference type="SMART" id="SM00382"/>
    </source>
</evidence>
<dbReference type="InterPro" id="IPR009010">
    <property type="entry name" value="Asp_de-COase-like_dom_sf"/>
</dbReference>
<dbReference type="InterPro" id="IPR003960">
    <property type="entry name" value="ATPase_AAA_CS"/>
</dbReference>
<keyword evidence="3 6" id="KW-0547">Nucleotide-binding</keyword>
<keyword evidence="6" id="KW-0963">Cytoplasm</keyword>
<comment type="subcellular location">
    <subcellularLocation>
        <location evidence="6">Cytoplasm</location>
    </subcellularLocation>
</comment>
<dbReference type="Gene3D" id="2.40.40.20">
    <property type="match status" value="1"/>
</dbReference>
<keyword evidence="6" id="KW-0931">ER-Golgi transport</keyword>
<evidence type="ECO:0000256" key="2">
    <source>
        <dbReference type="ARBA" id="ARBA00022448"/>
    </source>
</evidence>
<evidence type="ECO:0000256" key="3">
    <source>
        <dbReference type="ARBA" id="ARBA00022741"/>
    </source>
</evidence>
<dbReference type="Pfam" id="PF17862">
    <property type="entry name" value="AAA_lid_3"/>
    <property type="match status" value="1"/>
</dbReference>
<keyword evidence="6" id="KW-0378">Hydrolase</keyword>
<evidence type="ECO:0000313" key="10">
    <source>
        <dbReference type="Proteomes" id="UP000660262"/>
    </source>
</evidence>
<dbReference type="PANTHER" id="PTHR23078:SF3">
    <property type="entry name" value="VESICLE-FUSING ATPASE"/>
    <property type="match status" value="1"/>
</dbReference>
<keyword evidence="6" id="KW-0479">Metal-binding</keyword>
<dbReference type="SUPFAM" id="SSF54585">
    <property type="entry name" value="Cdc48 domain 2-like"/>
    <property type="match status" value="1"/>
</dbReference>
<sequence>MSALLSIGNAPDQAVALANVAALSEEDSKNLRSSHVLVHPFVFSVLSDPRVPAGSLGLNAIQRRCLGLSTGDPIQVAAFDAHASSSALSFLSLEIGFAKRTASAATSELPADRLSSLLVTRFNSQVFTDEQQFTFEFVGTNYVARVVDAVSEQDAIDAAAGAQTSGAAKRGILTPQTQITFEVASGVPIKITGQRGGPGGGGKQLFRKKDLDFQKLGIGGLENQFESIFRRAFASRVLSPDLVSRLGVKHVKGMLLYGPPGTGKTLIARQIGKMLNGREPKICNGPEVLNKYVGASEENIRNLFADAEADQKQNGDAADLHVIIFDEIDAICKSRGSVRDGSGVHDTVVNQLLTKIDGVDALNNILLIGMTNRKDMLDEALLRPGRLEVHIEISLPDEEGRHQILKIHTSKMSENSFLGADVNLQSLATRTKNYSGAEIEGLTKAAVSYAFRRQLDATNLSKAVNEEDIKVTADDFEEALKEVKSAFGASQIEELDAYVPHGIFSYGAAFDQVYETLTMLKTRFAGDSADSGPKTSLLSCLLEGPAGSGKTALACTVAKASSFPFIKFISADHMVGYSESMKSSHIAKIFEDAYRSPLSMIILDEIERLIEYVSIGPRFSNGVLQSLLVLAKRPPPKGHRLFVLATTSLPSDVLTALEVYNSFQVPQYVPSLRQKDITNVLVQLKCFTRDVGDAAKAVELIGEVGMPVKRLFLLLDMAREDDDGTNASSSSEVATPLQGKEVNLARFMECLTDMHK</sequence>
<comment type="caution">
    <text evidence="9">The sequence shown here is derived from an EMBL/GenBank/DDBJ whole genome shotgun (WGS) entry which is preliminary data.</text>
</comment>
<comment type="function">
    <text evidence="6">Required for vesicle-mediated transport. Catalyzes the fusion of transport vesicles within the Golgi cisternae. Is also required for transport from the endoplasmic reticulum to the Golgi stack. Seems to function as a fusion protein required for the delivery of cargo proteins to all compartments of the Golgi stack independent of vesicle origin.</text>
</comment>
<keyword evidence="4 6" id="KW-0067">ATP-binding</keyword>
<dbReference type="CDD" id="cd00009">
    <property type="entry name" value="AAA"/>
    <property type="match status" value="1"/>
</dbReference>
<dbReference type="Pfam" id="PF00004">
    <property type="entry name" value="AAA"/>
    <property type="match status" value="2"/>
</dbReference>
<feature type="domain" description="AAA+ ATPase" evidence="7">
    <location>
        <begin position="536"/>
        <end position="673"/>
    </location>
</feature>
<dbReference type="Gene3D" id="3.40.50.300">
    <property type="entry name" value="P-loop containing nucleotide triphosphate hydrolases"/>
    <property type="match status" value="2"/>
</dbReference>
<protein>
    <recommendedName>
        <fullName evidence="6">Vesicle-fusing ATPase</fullName>
        <ecNumber evidence="6">3.6.4.6</ecNumber>
    </recommendedName>
</protein>
<dbReference type="SMART" id="SM01073">
    <property type="entry name" value="CDC48_N"/>
    <property type="match status" value="1"/>
</dbReference>
<dbReference type="InterPro" id="IPR003959">
    <property type="entry name" value="ATPase_AAA_core"/>
</dbReference>
<dbReference type="SUPFAM" id="SSF50692">
    <property type="entry name" value="ADC-like"/>
    <property type="match status" value="1"/>
</dbReference>
<evidence type="ECO:0000259" key="8">
    <source>
        <dbReference type="SMART" id="SM01073"/>
    </source>
</evidence>
<evidence type="ECO:0000313" key="9">
    <source>
        <dbReference type="EMBL" id="GHP06522.1"/>
    </source>
</evidence>
<dbReference type="PANTHER" id="PTHR23078">
    <property type="entry name" value="VESICULAR-FUSION PROTEIN NSF"/>
    <property type="match status" value="1"/>
</dbReference>
<dbReference type="SUPFAM" id="SSF52540">
    <property type="entry name" value="P-loop containing nucleoside triphosphate hydrolases"/>
    <property type="match status" value="2"/>
</dbReference>
<dbReference type="InterPro" id="IPR003338">
    <property type="entry name" value="CDC4_N-term_subdom"/>
</dbReference>
<dbReference type="GO" id="GO:0043001">
    <property type="term" value="P:Golgi to plasma membrane protein transport"/>
    <property type="evidence" value="ECO:0007669"/>
    <property type="project" value="TreeGrafter"/>
</dbReference>
<evidence type="ECO:0000256" key="6">
    <source>
        <dbReference type="RuleBase" id="RU367045"/>
    </source>
</evidence>
<keyword evidence="5 6" id="KW-0653">Protein transport</keyword>
<comment type="cofactor">
    <cofactor evidence="6">
        <name>Mg(2+)</name>
        <dbReference type="ChEBI" id="CHEBI:18420"/>
    </cofactor>
    <text evidence="6">Binds 1 Mg(2+) ion per subunit.</text>
</comment>
<dbReference type="PROSITE" id="PS00674">
    <property type="entry name" value="AAA"/>
    <property type="match status" value="1"/>
</dbReference>
<feature type="domain" description="CDC48 N-terminal subdomain" evidence="8">
    <location>
        <begin position="4"/>
        <end position="81"/>
    </location>
</feature>
<gene>
    <name evidence="9" type="ORF">PPROV_000526700</name>
</gene>
<dbReference type="Gene3D" id="1.10.8.60">
    <property type="match status" value="1"/>
</dbReference>
<comment type="catalytic activity">
    <reaction evidence="6">
        <text>ATP + H2O = ADP + phosphate + H(+)</text>
        <dbReference type="Rhea" id="RHEA:13065"/>
        <dbReference type="ChEBI" id="CHEBI:15377"/>
        <dbReference type="ChEBI" id="CHEBI:15378"/>
        <dbReference type="ChEBI" id="CHEBI:30616"/>
        <dbReference type="ChEBI" id="CHEBI:43474"/>
        <dbReference type="ChEBI" id="CHEBI:456216"/>
        <dbReference type="EC" id="3.6.4.6"/>
    </reaction>
</comment>
<dbReference type="GO" id="GO:0005524">
    <property type="term" value="F:ATP binding"/>
    <property type="evidence" value="ECO:0007669"/>
    <property type="project" value="UniProtKB-UniRule"/>
</dbReference>
<dbReference type="Gene3D" id="3.10.330.10">
    <property type="match status" value="1"/>
</dbReference>
<dbReference type="GO" id="GO:0046872">
    <property type="term" value="F:metal ion binding"/>
    <property type="evidence" value="ECO:0007669"/>
    <property type="project" value="UniProtKB-UniRule"/>
</dbReference>
<dbReference type="GO" id="GO:0035494">
    <property type="term" value="P:SNARE complex disassembly"/>
    <property type="evidence" value="ECO:0007669"/>
    <property type="project" value="InterPro"/>
</dbReference>
<dbReference type="FunFam" id="1.10.8.60:FF:000115">
    <property type="entry name" value="N-ethylmaleimide-sensitive fusion protein, putative"/>
    <property type="match status" value="1"/>
</dbReference>
<reference evidence="9" key="1">
    <citation type="submission" date="2020-10" db="EMBL/GenBank/DDBJ databases">
        <title>Unveiling of a novel bifunctional photoreceptor, Dualchrome1, isolated from a cosmopolitan green alga.</title>
        <authorList>
            <person name="Suzuki S."/>
            <person name="Kawachi M."/>
        </authorList>
    </citation>
    <scope>NUCLEOTIDE SEQUENCE</scope>
    <source>
        <strain evidence="9">NIES 2893</strain>
    </source>
</reference>
<dbReference type="PRINTS" id="PR00830">
    <property type="entry name" value="ENDOLAPTASE"/>
</dbReference>
<dbReference type="InterPro" id="IPR029067">
    <property type="entry name" value="CDC48_domain_2-like_sf"/>
</dbReference>
<dbReference type="EC" id="3.6.4.6" evidence="6"/>
<evidence type="ECO:0000256" key="1">
    <source>
        <dbReference type="ARBA" id="ARBA00006914"/>
    </source>
</evidence>